<sequence length="189" mass="21114">MIESIGQQLLRIMYTRVRPKIHTRAAELVTSMEPRVLLDIGSANALLASALMDKGYMPQVYVALDPDPVLLTYAEPGIALERVMGVAESLPLRSYSVDLSVFHDSLHHLNDPDKALEEAARVSECILVDDIDPDSLPGRLVALLERLVGFPARFIDASTLVEKLEERGLRVIVVRKTRRLPTYRILACR</sequence>
<proteinExistence type="predicted"/>
<dbReference type="Pfam" id="PF08241">
    <property type="entry name" value="Methyltransf_11"/>
    <property type="match status" value="1"/>
</dbReference>
<dbReference type="Proteomes" id="UP000058613">
    <property type="component" value="Chromosome"/>
</dbReference>
<feature type="domain" description="Methyltransferase type 11" evidence="1">
    <location>
        <begin position="38"/>
        <end position="122"/>
    </location>
</feature>
<accession>A0A0N7JD10</accession>
<protein>
    <recommendedName>
        <fullName evidence="1">Methyltransferase type 11 domain-containing protein</fullName>
    </recommendedName>
</protein>
<dbReference type="AlphaFoldDB" id="A0A0N7JD10"/>
<dbReference type="STRING" id="1273541.Pyrde_0839"/>
<gene>
    <name evidence="2" type="ORF">Pyrde_0839</name>
</gene>
<organism evidence="2 3">
    <name type="scientific">Pyrodictium delaneyi</name>
    <dbReference type="NCBI Taxonomy" id="1273541"/>
    <lineage>
        <taxon>Archaea</taxon>
        <taxon>Thermoproteota</taxon>
        <taxon>Thermoprotei</taxon>
        <taxon>Desulfurococcales</taxon>
        <taxon>Pyrodictiaceae</taxon>
        <taxon>Pyrodictium</taxon>
    </lineage>
</organism>
<dbReference type="InterPro" id="IPR029063">
    <property type="entry name" value="SAM-dependent_MTases_sf"/>
</dbReference>
<dbReference type="KEGG" id="pdl:Pyrde_0839"/>
<dbReference type="GO" id="GO:0008757">
    <property type="term" value="F:S-adenosylmethionine-dependent methyltransferase activity"/>
    <property type="evidence" value="ECO:0007669"/>
    <property type="project" value="InterPro"/>
</dbReference>
<evidence type="ECO:0000313" key="3">
    <source>
        <dbReference type="Proteomes" id="UP000058613"/>
    </source>
</evidence>
<evidence type="ECO:0000313" key="2">
    <source>
        <dbReference type="EMBL" id="ALL00889.1"/>
    </source>
</evidence>
<dbReference type="EMBL" id="CP013011">
    <property type="protein sequence ID" value="ALL00889.1"/>
    <property type="molecule type" value="Genomic_DNA"/>
</dbReference>
<dbReference type="OrthoDB" id="1018at2157"/>
<dbReference type="InterPro" id="IPR013216">
    <property type="entry name" value="Methyltransf_11"/>
</dbReference>
<dbReference type="GeneID" id="26099179"/>
<evidence type="ECO:0000259" key="1">
    <source>
        <dbReference type="Pfam" id="PF08241"/>
    </source>
</evidence>
<reference evidence="2 3" key="1">
    <citation type="submission" date="2015-10" db="EMBL/GenBank/DDBJ databases">
        <title>Complete genome sequence of hyperthermophilic archaeon Pyrodictium delaneyi Su06.</title>
        <authorList>
            <person name="Jung J.-H."/>
            <person name="Lin J."/>
            <person name="Holden J.F."/>
            <person name="Park C.-S."/>
        </authorList>
    </citation>
    <scope>NUCLEOTIDE SEQUENCE [LARGE SCALE GENOMIC DNA]</scope>
    <source>
        <strain evidence="2 3">Su06</strain>
    </source>
</reference>
<dbReference type="SUPFAM" id="SSF53335">
    <property type="entry name" value="S-adenosyl-L-methionine-dependent methyltransferases"/>
    <property type="match status" value="1"/>
</dbReference>
<name>A0A0N7JD10_9CREN</name>
<dbReference type="RefSeq" id="WP_055408513.1">
    <property type="nucleotide sequence ID" value="NZ_CP013011.1"/>
</dbReference>
<dbReference type="Gene3D" id="3.40.50.150">
    <property type="entry name" value="Vaccinia Virus protein VP39"/>
    <property type="match status" value="1"/>
</dbReference>